<name>A0ABQ8XUR9_9EUKA</name>
<keyword evidence="3" id="KW-1185">Reference proteome</keyword>
<evidence type="ECO:0000313" key="3">
    <source>
        <dbReference type="Proteomes" id="UP001150062"/>
    </source>
</evidence>
<gene>
    <name evidence="2" type="ORF">M0813_28075</name>
</gene>
<dbReference type="PANTHER" id="PTHR23208:SF36">
    <property type="entry name" value="LYSOZYME-RELATED"/>
    <property type="match status" value="1"/>
</dbReference>
<dbReference type="PANTHER" id="PTHR23208">
    <property type="entry name" value="LYSOZYME PROTEIN"/>
    <property type="match status" value="1"/>
</dbReference>
<feature type="chain" id="PRO_5046497105" evidence="1">
    <location>
        <begin position="22"/>
        <end position="230"/>
    </location>
</feature>
<evidence type="ECO:0000313" key="2">
    <source>
        <dbReference type="EMBL" id="KAJ6236154.1"/>
    </source>
</evidence>
<keyword evidence="1" id="KW-0732">Signal</keyword>
<feature type="signal peptide" evidence="1">
    <location>
        <begin position="1"/>
        <end position="21"/>
    </location>
</feature>
<organism evidence="2 3">
    <name type="scientific">Anaeramoeba flamelloides</name>
    <dbReference type="NCBI Taxonomy" id="1746091"/>
    <lineage>
        <taxon>Eukaryota</taxon>
        <taxon>Metamonada</taxon>
        <taxon>Anaeramoebidae</taxon>
        <taxon>Anaeramoeba</taxon>
    </lineage>
</organism>
<evidence type="ECO:0000256" key="1">
    <source>
        <dbReference type="SAM" id="SignalP"/>
    </source>
</evidence>
<reference evidence="2" key="1">
    <citation type="submission" date="2022-08" db="EMBL/GenBank/DDBJ databases">
        <title>Novel sulfate-reducing endosymbionts in the free-living metamonad Anaeramoeba.</title>
        <authorList>
            <person name="Jerlstrom-Hultqvist J."/>
            <person name="Cepicka I."/>
            <person name="Gallot-Lavallee L."/>
            <person name="Salas-Leiva D."/>
            <person name="Curtis B.A."/>
            <person name="Zahonova K."/>
            <person name="Pipaliya S."/>
            <person name="Dacks J."/>
            <person name="Roger A.J."/>
        </authorList>
    </citation>
    <scope>NUCLEOTIDE SEQUENCE</scope>
    <source>
        <strain evidence="2">Schooner1</strain>
    </source>
</reference>
<comment type="caution">
    <text evidence="2">The sequence shown here is derived from an EMBL/GenBank/DDBJ whole genome shotgun (WGS) entry which is preliminary data.</text>
</comment>
<protein>
    <submittedName>
        <fullName evidence="2">Lysozyme protein</fullName>
    </submittedName>
</protein>
<proteinExistence type="predicted"/>
<dbReference type="InterPro" id="IPR051595">
    <property type="entry name" value="GH25_Enzymes"/>
</dbReference>
<dbReference type="EMBL" id="JAOAOG010000246">
    <property type="protein sequence ID" value="KAJ6236154.1"/>
    <property type="molecule type" value="Genomic_DNA"/>
</dbReference>
<sequence length="230" mass="26300">MRKLFICFLAILLISITFSRCFDLAFDIPYNAKPLNEDYACLADKGYYTGVIEGLKSNGNCALDAEYKLNFCNQHQSRCDLSFDLDLDKDPVKQIDDAFDCLKGLNVQNYKFNKLWIIVELGRQANGEWPISNDSDRSSNVEFISNVLDTIANYLEVNRIGFETNESDWNRITGGSTIGIGFDLYYHGNYQQSFEDFTPFGGWTFSQVEMKKYATSKDICQESFDLAIIQ</sequence>
<accession>A0ABQ8XUR9</accession>
<dbReference type="Proteomes" id="UP001150062">
    <property type="component" value="Unassembled WGS sequence"/>
</dbReference>